<protein>
    <recommendedName>
        <fullName evidence="4">Cardiolipin synthase N-terminal domain-containing protein</fullName>
    </recommendedName>
</protein>
<evidence type="ECO:0008006" key="4">
    <source>
        <dbReference type="Google" id="ProtNLM"/>
    </source>
</evidence>
<keyword evidence="1" id="KW-0812">Transmembrane</keyword>
<evidence type="ECO:0000313" key="3">
    <source>
        <dbReference type="Proteomes" id="UP000177152"/>
    </source>
</evidence>
<organism evidence="2 3">
    <name type="scientific">Candidatus Sungbacteria bacterium RIFCSPHIGHO2_01_FULL_47_32</name>
    <dbReference type="NCBI Taxonomy" id="1802264"/>
    <lineage>
        <taxon>Bacteria</taxon>
        <taxon>Candidatus Sungiibacteriota</taxon>
    </lineage>
</organism>
<keyword evidence="1" id="KW-1133">Transmembrane helix</keyword>
<dbReference type="Proteomes" id="UP000177152">
    <property type="component" value="Unassembled WGS sequence"/>
</dbReference>
<keyword evidence="1" id="KW-0472">Membrane</keyword>
<evidence type="ECO:0000313" key="2">
    <source>
        <dbReference type="EMBL" id="OGZ95574.1"/>
    </source>
</evidence>
<feature type="transmembrane region" description="Helical" evidence="1">
    <location>
        <begin position="60"/>
        <end position="82"/>
    </location>
</feature>
<evidence type="ECO:0000256" key="1">
    <source>
        <dbReference type="SAM" id="Phobius"/>
    </source>
</evidence>
<gene>
    <name evidence="2" type="ORF">A2633_06585</name>
</gene>
<comment type="caution">
    <text evidence="2">The sequence shown here is derived from an EMBL/GenBank/DDBJ whole genome shotgun (WGS) entry which is preliminary data.</text>
</comment>
<proteinExistence type="predicted"/>
<name>A0A1G2K7Z5_9BACT</name>
<dbReference type="EMBL" id="MHQC01000007">
    <property type="protein sequence ID" value="OGZ95574.1"/>
    <property type="molecule type" value="Genomic_DNA"/>
</dbReference>
<dbReference type="AlphaFoldDB" id="A0A1G2K7Z5"/>
<accession>A0A1G2K7Z5</accession>
<reference evidence="2 3" key="1">
    <citation type="journal article" date="2016" name="Nat. Commun.">
        <title>Thousands of microbial genomes shed light on interconnected biogeochemical processes in an aquifer system.</title>
        <authorList>
            <person name="Anantharaman K."/>
            <person name="Brown C.T."/>
            <person name="Hug L.A."/>
            <person name="Sharon I."/>
            <person name="Castelle C.J."/>
            <person name="Probst A.J."/>
            <person name="Thomas B.C."/>
            <person name="Singh A."/>
            <person name="Wilkins M.J."/>
            <person name="Karaoz U."/>
            <person name="Brodie E.L."/>
            <person name="Williams K.H."/>
            <person name="Hubbard S.S."/>
            <person name="Banfield J.F."/>
        </authorList>
    </citation>
    <scope>NUCLEOTIDE SEQUENCE [LARGE SCALE GENOMIC DNA]</scope>
</reference>
<feature type="transmembrane region" description="Helical" evidence="1">
    <location>
        <begin position="15"/>
        <end position="39"/>
    </location>
</feature>
<sequence length="92" mass="10589">MLNVAPLLNVQEAPMGIFAAILVILICYAIIFSLIVFPVRMLIHCIIRTTTMWPDEKEMNLPMLLLVFFTDSIGTVVYYFVFYKNPLARKMS</sequence>